<evidence type="ECO:0000313" key="3">
    <source>
        <dbReference type="Proteomes" id="UP000070258"/>
    </source>
</evidence>
<dbReference type="STRING" id="239498.AXK60_20870"/>
<accession>A0A138AV05</accession>
<evidence type="ECO:0000313" key="2">
    <source>
        <dbReference type="EMBL" id="KXP14291.1"/>
    </source>
</evidence>
<dbReference type="AlphaFoldDB" id="A0A138AV05"/>
<gene>
    <name evidence="2" type="ORF">AXK60_20870</name>
</gene>
<sequence length="403" mass="43378">MWREFGDAVAPLSNPAGRPTARTLKLIVDPLIVRPVQNPTLSGGMLEPEQGGALADRLRAAEDVLAATAAWFLALKRARRALAVTAGNPQDLYFQRCFELATVHGHPTADGAAIAEDAVLDVHRTADESLLAQVRSLLSDRAVTDALGRAVRAAWAERPALGGVVDAERVRGALDAMAAGEAGALGALVEGRDGSAAARRLEDDGAARALGLTTHDRPAPPAVGGTAAKRDLPRPFDRSVYERLFADLSSGSNREVYTEAADLVDDEIARSAGAWQLAHEESRVLMLLGAELARGLEPVAPADPGAAQARLRARWEREAYVRRAQRLPAGAGGVPAAVRADIEDVHRNYLRRLWARLHGREIRERGPEVADAWDVLDGVLRSVIMDQRHRLRRALTDERSESA</sequence>
<comment type="caution">
    <text evidence="2">The sequence shown here is derived from an EMBL/GenBank/DDBJ whole genome shotgun (WGS) entry which is preliminary data.</text>
</comment>
<dbReference type="EMBL" id="LSRF01000004">
    <property type="protein sequence ID" value="KXP14291.1"/>
    <property type="molecule type" value="Genomic_DNA"/>
</dbReference>
<proteinExistence type="predicted"/>
<reference evidence="3" key="1">
    <citation type="submission" date="2016-02" db="EMBL/GenBank/DDBJ databases">
        <authorList>
            <person name="Wen L."/>
            <person name="He K."/>
            <person name="Yang H."/>
        </authorList>
    </citation>
    <scope>NUCLEOTIDE SEQUENCE [LARGE SCALE GENOMIC DNA]</scope>
    <source>
        <strain evidence="3">JCM 15929</strain>
    </source>
</reference>
<feature type="region of interest" description="Disordered" evidence="1">
    <location>
        <begin position="210"/>
        <end position="231"/>
    </location>
</feature>
<name>A0A138AV05_9ACTN</name>
<evidence type="ECO:0000256" key="1">
    <source>
        <dbReference type="SAM" id="MobiDB-lite"/>
    </source>
</evidence>
<dbReference type="Proteomes" id="UP000070258">
    <property type="component" value="Unassembled WGS sequence"/>
</dbReference>
<organism evidence="2 3">
    <name type="scientific">Tsukamurella pseudospumae</name>
    <dbReference type="NCBI Taxonomy" id="239498"/>
    <lineage>
        <taxon>Bacteria</taxon>
        <taxon>Bacillati</taxon>
        <taxon>Actinomycetota</taxon>
        <taxon>Actinomycetes</taxon>
        <taxon>Mycobacteriales</taxon>
        <taxon>Tsukamurellaceae</taxon>
        <taxon>Tsukamurella</taxon>
    </lineage>
</organism>
<protein>
    <submittedName>
        <fullName evidence="2">Uncharacterized protein</fullName>
    </submittedName>
</protein>